<reference evidence="1" key="1">
    <citation type="submission" date="2021-10" db="EMBL/GenBank/DDBJ databases">
        <title>Collection of gut derived symbiotic bacterial strains cultured from healthy donors.</title>
        <authorList>
            <person name="Lin H."/>
            <person name="Littmann E."/>
            <person name="Claire K."/>
            <person name="Pamer E."/>
        </authorList>
    </citation>
    <scope>NUCLEOTIDE SEQUENCE</scope>
    <source>
        <strain evidence="1">MSK.22.92</strain>
    </source>
</reference>
<evidence type="ECO:0000313" key="2">
    <source>
        <dbReference type="Proteomes" id="UP001197847"/>
    </source>
</evidence>
<sequence>MDTEMINDKVSQGIMLISAEKYDAAKKVFEEIISEAPRTLEAYIHLGNACANLEQ</sequence>
<evidence type="ECO:0008006" key="3">
    <source>
        <dbReference type="Google" id="ProtNLM"/>
    </source>
</evidence>
<dbReference type="InterPro" id="IPR011990">
    <property type="entry name" value="TPR-like_helical_dom_sf"/>
</dbReference>
<evidence type="ECO:0000313" key="1">
    <source>
        <dbReference type="EMBL" id="MCC2748705.1"/>
    </source>
</evidence>
<comment type="caution">
    <text evidence="1">The sequence shown here is derived from an EMBL/GenBank/DDBJ whole genome shotgun (WGS) entry which is preliminary data.</text>
</comment>
<dbReference type="Proteomes" id="UP001197847">
    <property type="component" value="Unassembled WGS sequence"/>
</dbReference>
<gene>
    <name evidence="1" type="ORF">LK487_17090</name>
</gene>
<proteinExistence type="predicted"/>
<dbReference type="AlphaFoldDB" id="A0AAW4WWR9"/>
<accession>A0AAW4WWR9</accession>
<dbReference type="RefSeq" id="WP_158575552.1">
    <property type="nucleotide sequence ID" value="NZ_JAAISB010000016.1"/>
</dbReference>
<name>A0AAW4WWR9_9FIRM</name>
<organism evidence="1 2">
    <name type="scientific">Agathobacter rectalis</name>
    <dbReference type="NCBI Taxonomy" id="39491"/>
    <lineage>
        <taxon>Bacteria</taxon>
        <taxon>Bacillati</taxon>
        <taxon>Bacillota</taxon>
        <taxon>Clostridia</taxon>
        <taxon>Lachnospirales</taxon>
        <taxon>Lachnospiraceae</taxon>
        <taxon>Agathobacter</taxon>
    </lineage>
</organism>
<dbReference type="EMBL" id="JAJFBX010000064">
    <property type="protein sequence ID" value="MCC2748705.1"/>
    <property type="molecule type" value="Genomic_DNA"/>
</dbReference>
<dbReference type="SUPFAM" id="SSF48452">
    <property type="entry name" value="TPR-like"/>
    <property type="match status" value="1"/>
</dbReference>
<protein>
    <recommendedName>
        <fullName evidence="3">Tetratricopeptide repeat protein</fullName>
    </recommendedName>
</protein>
<dbReference type="Gene3D" id="1.25.40.10">
    <property type="entry name" value="Tetratricopeptide repeat domain"/>
    <property type="match status" value="1"/>
</dbReference>